<organism evidence="6 7">
    <name type="scientific">Acropora cervicornis</name>
    <name type="common">Staghorn coral</name>
    <dbReference type="NCBI Taxonomy" id="6130"/>
    <lineage>
        <taxon>Eukaryota</taxon>
        <taxon>Metazoa</taxon>
        <taxon>Cnidaria</taxon>
        <taxon>Anthozoa</taxon>
        <taxon>Hexacorallia</taxon>
        <taxon>Scleractinia</taxon>
        <taxon>Astrocoeniina</taxon>
        <taxon>Acroporidae</taxon>
        <taxon>Acropora</taxon>
    </lineage>
</organism>
<dbReference type="AlphaFoldDB" id="A0AAD9R1C9"/>
<sequence>MVVSAIAHQRDIVRLVKLDENKDVVSFPEEPKPSTESCVREPRYKNIVHLWEFLLELLAEESCRSLIVWVRKERGEFKLKNPEEVAKRWGMLKRKKGMNYEKLGRALRYYYQQGIIKKVPGQRLVYKFNKLPYDYQPGVTRSKYHASMLSASIHKEKEKSDEPVASATPATPVAVTKPPPRPPTADTTPPDANLTPIHSTMERSWSWPLIPIPRCPVCLCQAFTPMISTLGNERSRSRIMYPIVDPFSPQLTSCSSFGL</sequence>
<gene>
    <name evidence="6" type="ORF">P5673_003936</name>
</gene>
<dbReference type="GO" id="GO:0030154">
    <property type="term" value="P:cell differentiation"/>
    <property type="evidence" value="ECO:0007669"/>
    <property type="project" value="TreeGrafter"/>
</dbReference>
<keyword evidence="7" id="KW-1185">Reference proteome</keyword>
<keyword evidence="2 3" id="KW-0238">DNA-binding</keyword>
<dbReference type="InterPro" id="IPR046328">
    <property type="entry name" value="ETS_fam"/>
</dbReference>
<comment type="similarity">
    <text evidence="1 3">Belongs to the ETS family.</text>
</comment>
<evidence type="ECO:0000256" key="1">
    <source>
        <dbReference type="ARBA" id="ARBA00005562"/>
    </source>
</evidence>
<feature type="region of interest" description="Disordered" evidence="4">
    <location>
        <begin position="155"/>
        <end position="196"/>
    </location>
</feature>
<comment type="subcellular location">
    <subcellularLocation>
        <location evidence="3">Nucleus</location>
    </subcellularLocation>
</comment>
<feature type="compositionally biased region" description="Low complexity" evidence="4">
    <location>
        <begin position="163"/>
        <end position="176"/>
    </location>
</feature>
<evidence type="ECO:0000256" key="3">
    <source>
        <dbReference type="RuleBase" id="RU004019"/>
    </source>
</evidence>
<keyword evidence="3" id="KW-0539">Nucleus</keyword>
<dbReference type="PROSITE" id="PS00345">
    <property type="entry name" value="ETS_DOMAIN_1"/>
    <property type="match status" value="1"/>
</dbReference>
<dbReference type="PANTHER" id="PTHR11849:SF133">
    <property type="entry name" value="ETS DOMAIN-CONTAINING PROTEIN"/>
    <property type="match status" value="1"/>
</dbReference>
<evidence type="ECO:0000259" key="5">
    <source>
        <dbReference type="PROSITE" id="PS50061"/>
    </source>
</evidence>
<reference evidence="6" key="1">
    <citation type="journal article" date="2023" name="G3 (Bethesda)">
        <title>Whole genome assembly and annotation of the endangered Caribbean coral Acropora cervicornis.</title>
        <authorList>
            <person name="Selwyn J.D."/>
            <person name="Vollmer S.V."/>
        </authorList>
    </citation>
    <scope>NUCLEOTIDE SEQUENCE</scope>
    <source>
        <strain evidence="6">K2</strain>
    </source>
</reference>
<accession>A0AAD9R1C9</accession>
<dbReference type="SUPFAM" id="SSF46785">
    <property type="entry name" value="Winged helix' DNA-binding domain"/>
    <property type="match status" value="1"/>
</dbReference>
<evidence type="ECO:0000313" key="6">
    <source>
        <dbReference type="EMBL" id="KAK2571349.1"/>
    </source>
</evidence>
<dbReference type="Pfam" id="PF00178">
    <property type="entry name" value="Ets"/>
    <property type="match status" value="1"/>
</dbReference>
<dbReference type="EMBL" id="JARQWQ010000006">
    <property type="protein sequence ID" value="KAK2571349.1"/>
    <property type="molecule type" value="Genomic_DNA"/>
</dbReference>
<evidence type="ECO:0000256" key="2">
    <source>
        <dbReference type="ARBA" id="ARBA00023125"/>
    </source>
</evidence>
<dbReference type="GO" id="GO:0000981">
    <property type="term" value="F:DNA-binding transcription factor activity, RNA polymerase II-specific"/>
    <property type="evidence" value="ECO:0007669"/>
    <property type="project" value="TreeGrafter"/>
</dbReference>
<dbReference type="InterPro" id="IPR036390">
    <property type="entry name" value="WH_DNA-bd_sf"/>
</dbReference>
<dbReference type="PANTHER" id="PTHR11849">
    <property type="entry name" value="ETS"/>
    <property type="match status" value="1"/>
</dbReference>
<comment type="caution">
    <text evidence="6">The sequence shown here is derived from an EMBL/GenBank/DDBJ whole genome shotgun (WGS) entry which is preliminary data.</text>
</comment>
<evidence type="ECO:0000256" key="4">
    <source>
        <dbReference type="SAM" id="MobiDB-lite"/>
    </source>
</evidence>
<dbReference type="PROSITE" id="PS00346">
    <property type="entry name" value="ETS_DOMAIN_2"/>
    <property type="match status" value="1"/>
</dbReference>
<feature type="domain" description="ETS" evidence="5">
    <location>
        <begin position="48"/>
        <end position="129"/>
    </location>
</feature>
<dbReference type="InterPro" id="IPR000418">
    <property type="entry name" value="Ets_dom"/>
</dbReference>
<dbReference type="GO" id="GO:0043565">
    <property type="term" value="F:sequence-specific DNA binding"/>
    <property type="evidence" value="ECO:0007669"/>
    <property type="project" value="InterPro"/>
</dbReference>
<reference evidence="6" key="2">
    <citation type="journal article" date="2023" name="Science">
        <title>Genomic signatures of disease resistance in endangered staghorn corals.</title>
        <authorList>
            <person name="Vollmer S.V."/>
            <person name="Selwyn J.D."/>
            <person name="Despard B.A."/>
            <person name="Roesel C.L."/>
        </authorList>
    </citation>
    <scope>NUCLEOTIDE SEQUENCE</scope>
    <source>
        <strain evidence="6">K2</strain>
    </source>
</reference>
<dbReference type="Proteomes" id="UP001249851">
    <property type="component" value="Unassembled WGS sequence"/>
</dbReference>
<dbReference type="InterPro" id="IPR036388">
    <property type="entry name" value="WH-like_DNA-bd_sf"/>
</dbReference>
<dbReference type="SMART" id="SM00413">
    <property type="entry name" value="ETS"/>
    <property type="match status" value="1"/>
</dbReference>
<name>A0AAD9R1C9_ACRCE</name>
<protein>
    <submittedName>
        <fullName evidence="6">ETS-related transcription factor Elf-2</fullName>
    </submittedName>
</protein>
<proteinExistence type="inferred from homology"/>
<dbReference type="GO" id="GO:0005634">
    <property type="term" value="C:nucleus"/>
    <property type="evidence" value="ECO:0007669"/>
    <property type="project" value="UniProtKB-SubCell"/>
</dbReference>
<dbReference type="PROSITE" id="PS50061">
    <property type="entry name" value="ETS_DOMAIN_3"/>
    <property type="match status" value="1"/>
</dbReference>
<dbReference type="PRINTS" id="PR00454">
    <property type="entry name" value="ETSDOMAIN"/>
</dbReference>
<dbReference type="Gene3D" id="1.10.10.10">
    <property type="entry name" value="Winged helix-like DNA-binding domain superfamily/Winged helix DNA-binding domain"/>
    <property type="match status" value="1"/>
</dbReference>
<evidence type="ECO:0000313" key="7">
    <source>
        <dbReference type="Proteomes" id="UP001249851"/>
    </source>
</evidence>